<dbReference type="GO" id="GO:0010038">
    <property type="term" value="P:response to metal ion"/>
    <property type="evidence" value="ECO:0007669"/>
    <property type="project" value="InterPro"/>
</dbReference>
<dbReference type="InterPro" id="IPR004323">
    <property type="entry name" value="Ion_tolerance_CutA"/>
</dbReference>
<dbReference type="EMBL" id="MFAG01000041">
    <property type="protein sequence ID" value="OGD71050.1"/>
    <property type="molecule type" value="Genomic_DNA"/>
</dbReference>
<dbReference type="STRING" id="1817722.A2703_01270"/>
<evidence type="ECO:0000313" key="3">
    <source>
        <dbReference type="Proteomes" id="UP000177979"/>
    </source>
</evidence>
<organism evidence="2 3">
    <name type="scientific">Candidatus Collierbacteria bacterium RIFCSPHIGHO2_01_FULL_50_25</name>
    <dbReference type="NCBI Taxonomy" id="1817722"/>
    <lineage>
        <taxon>Bacteria</taxon>
        <taxon>Candidatus Collieribacteriota</taxon>
    </lineage>
</organism>
<dbReference type="Proteomes" id="UP000177979">
    <property type="component" value="Unassembled WGS sequence"/>
</dbReference>
<gene>
    <name evidence="2" type="ORF">A2703_01270</name>
</gene>
<evidence type="ECO:0000256" key="1">
    <source>
        <dbReference type="ARBA" id="ARBA00010169"/>
    </source>
</evidence>
<accession>A0A1F5EUK9</accession>
<comment type="caution">
    <text evidence="2">The sequence shown here is derived from an EMBL/GenBank/DDBJ whole genome shotgun (WGS) entry which is preliminary data.</text>
</comment>
<dbReference type="Pfam" id="PF03091">
    <property type="entry name" value="CutA1"/>
    <property type="match status" value="1"/>
</dbReference>
<protein>
    <submittedName>
        <fullName evidence="2">Uncharacterized protein</fullName>
    </submittedName>
</protein>
<evidence type="ECO:0000313" key="2">
    <source>
        <dbReference type="EMBL" id="OGD71050.1"/>
    </source>
</evidence>
<dbReference type="Gene3D" id="3.30.70.120">
    <property type="match status" value="1"/>
</dbReference>
<dbReference type="InterPro" id="IPR015867">
    <property type="entry name" value="N-reg_PII/ATP_PRibTrfase_C"/>
</dbReference>
<reference evidence="2 3" key="1">
    <citation type="journal article" date="2016" name="Nat. Commun.">
        <title>Thousands of microbial genomes shed light on interconnected biogeochemical processes in an aquifer system.</title>
        <authorList>
            <person name="Anantharaman K."/>
            <person name="Brown C.T."/>
            <person name="Hug L.A."/>
            <person name="Sharon I."/>
            <person name="Castelle C.J."/>
            <person name="Probst A.J."/>
            <person name="Thomas B.C."/>
            <person name="Singh A."/>
            <person name="Wilkins M.J."/>
            <person name="Karaoz U."/>
            <person name="Brodie E.L."/>
            <person name="Williams K.H."/>
            <person name="Hubbard S.S."/>
            <person name="Banfield J.F."/>
        </authorList>
    </citation>
    <scope>NUCLEOTIDE SEQUENCE [LARGE SCALE GENOMIC DNA]</scope>
</reference>
<name>A0A1F5EUK9_9BACT</name>
<comment type="similarity">
    <text evidence="1">Belongs to the CutA family.</text>
</comment>
<proteinExistence type="inferred from homology"/>
<sequence length="100" mass="11134">MGKQLNGVDPIFVNIPCPSRDEAIKLCGELLKKELCGTAKIHDHVHLMYTDPDGVRGEDVVLITLKTVKKNLTDIHEFILKNHSWGTPCIEVVPIIADMC</sequence>
<dbReference type="InterPro" id="IPR011322">
    <property type="entry name" value="N-reg_PII-like_a/b"/>
</dbReference>
<dbReference type="AlphaFoldDB" id="A0A1F5EUK9"/>
<dbReference type="SUPFAM" id="SSF54913">
    <property type="entry name" value="GlnB-like"/>
    <property type="match status" value="1"/>
</dbReference>